<protein>
    <submittedName>
        <fullName evidence="2">GNAT family protein</fullName>
        <ecNumber evidence="2">2.-.-.-</ecNumber>
    </submittedName>
</protein>
<dbReference type="GO" id="GO:0016740">
    <property type="term" value="F:transferase activity"/>
    <property type="evidence" value="ECO:0007669"/>
    <property type="project" value="UniProtKB-KW"/>
</dbReference>
<proteinExistence type="predicted"/>
<dbReference type="PANTHER" id="PTHR43441:SF2">
    <property type="entry name" value="FAMILY ACETYLTRANSFERASE, PUTATIVE (AFU_ORTHOLOGUE AFUA_7G00850)-RELATED"/>
    <property type="match status" value="1"/>
</dbReference>
<dbReference type="SUPFAM" id="SSF55729">
    <property type="entry name" value="Acyl-CoA N-acyltransferases (Nat)"/>
    <property type="match status" value="1"/>
</dbReference>
<name>A0ABV0BK07_9HYPH</name>
<dbReference type="InterPro" id="IPR016181">
    <property type="entry name" value="Acyl_CoA_acyltransferase"/>
</dbReference>
<dbReference type="InterPro" id="IPR000182">
    <property type="entry name" value="GNAT_dom"/>
</dbReference>
<gene>
    <name evidence="2" type="ORF">WJT86_08575</name>
</gene>
<keyword evidence="3" id="KW-1185">Reference proteome</keyword>
<feature type="domain" description="N-acetyltransferase" evidence="1">
    <location>
        <begin position="24"/>
        <end position="161"/>
    </location>
</feature>
<dbReference type="Proteomes" id="UP001418637">
    <property type="component" value="Unassembled WGS sequence"/>
</dbReference>
<dbReference type="Gene3D" id="3.40.630.30">
    <property type="match status" value="1"/>
</dbReference>
<dbReference type="EMBL" id="JBBYXI010000003">
    <property type="protein sequence ID" value="MEN3931110.1"/>
    <property type="molecule type" value="Genomic_DNA"/>
</dbReference>
<evidence type="ECO:0000313" key="3">
    <source>
        <dbReference type="Proteomes" id="UP001418637"/>
    </source>
</evidence>
<sequence>MRDLQTWTKRKSPETTTLVGRYVTLAPLSISRHADDIFEETLSADLWTYLPDQFPQTRNDFDDWFAALLERENFVFYAIVNNETMRPEGLFALMRTDAANGSTEVGCVVFGPKLSRSRKATEAIYLLMKYVFETLDYRRFEWKCDNQNEPSKAAALRFGFQYEGLFRQHLVVKGKNRDTAWFSIIDSEWPELKHIYEAWLEPSNFNSEGQQKKRLQEMHRS</sequence>
<dbReference type="Pfam" id="PF13302">
    <property type="entry name" value="Acetyltransf_3"/>
    <property type="match status" value="1"/>
</dbReference>
<dbReference type="InterPro" id="IPR051908">
    <property type="entry name" value="Ribosomal_N-acetyltransferase"/>
</dbReference>
<evidence type="ECO:0000259" key="1">
    <source>
        <dbReference type="Pfam" id="PF13302"/>
    </source>
</evidence>
<dbReference type="EC" id="2.-.-.-" evidence="2"/>
<keyword evidence="2" id="KW-0808">Transferase</keyword>
<dbReference type="RefSeq" id="WP_346337150.1">
    <property type="nucleotide sequence ID" value="NZ_JBBYXI010000003.1"/>
</dbReference>
<accession>A0ABV0BK07</accession>
<dbReference type="PANTHER" id="PTHR43441">
    <property type="entry name" value="RIBOSOMAL-PROTEIN-SERINE ACETYLTRANSFERASE"/>
    <property type="match status" value="1"/>
</dbReference>
<reference evidence="2 3" key="1">
    <citation type="submission" date="2024-04" db="EMBL/GenBank/DDBJ databases">
        <title>A novel species isolated from cricket.</title>
        <authorList>
            <person name="Wang H.-C."/>
        </authorList>
    </citation>
    <scope>NUCLEOTIDE SEQUENCE [LARGE SCALE GENOMIC DNA]</scope>
    <source>
        <strain evidence="2 3">WL0021</strain>
    </source>
</reference>
<organism evidence="2 3">
    <name type="scientific">Hohaiivirga grylli</name>
    <dbReference type="NCBI Taxonomy" id="3133970"/>
    <lineage>
        <taxon>Bacteria</taxon>
        <taxon>Pseudomonadati</taxon>
        <taxon>Pseudomonadota</taxon>
        <taxon>Alphaproteobacteria</taxon>
        <taxon>Hyphomicrobiales</taxon>
        <taxon>Methylobacteriaceae</taxon>
        <taxon>Hohaiivirga</taxon>
    </lineage>
</organism>
<evidence type="ECO:0000313" key="2">
    <source>
        <dbReference type="EMBL" id="MEN3931110.1"/>
    </source>
</evidence>
<comment type="caution">
    <text evidence="2">The sequence shown here is derived from an EMBL/GenBank/DDBJ whole genome shotgun (WGS) entry which is preliminary data.</text>
</comment>